<keyword evidence="3" id="KW-1185">Reference proteome</keyword>
<feature type="region of interest" description="Disordered" evidence="1">
    <location>
        <begin position="1"/>
        <end position="52"/>
    </location>
</feature>
<organism evidence="2 3">
    <name type="scientific">Punica granatum</name>
    <name type="common">Pomegranate</name>
    <dbReference type="NCBI Taxonomy" id="22663"/>
    <lineage>
        <taxon>Eukaryota</taxon>
        <taxon>Viridiplantae</taxon>
        <taxon>Streptophyta</taxon>
        <taxon>Embryophyta</taxon>
        <taxon>Tracheophyta</taxon>
        <taxon>Spermatophyta</taxon>
        <taxon>Magnoliopsida</taxon>
        <taxon>eudicotyledons</taxon>
        <taxon>Gunneridae</taxon>
        <taxon>Pentapetalae</taxon>
        <taxon>rosids</taxon>
        <taxon>malvids</taxon>
        <taxon>Myrtales</taxon>
        <taxon>Lythraceae</taxon>
        <taxon>Punica</taxon>
    </lineage>
</organism>
<dbReference type="EMBL" id="PGOL01003103">
    <property type="protein sequence ID" value="PKI43001.1"/>
    <property type="molecule type" value="Genomic_DNA"/>
</dbReference>
<protein>
    <submittedName>
        <fullName evidence="2">Uncharacterized protein</fullName>
    </submittedName>
</protein>
<dbReference type="Proteomes" id="UP000233551">
    <property type="component" value="Unassembled WGS sequence"/>
</dbReference>
<gene>
    <name evidence="2" type="ORF">CRG98_036608</name>
</gene>
<feature type="region of interest" description="Disordered" evidence="1">
    <location>
        <begin position="80"/>
        <end position="101"/>
    </location>
</feature>
<evidence type="ECO:0000313" key="3">
    <source>
        <dbReference type="Proteomes" id="UP000233551"/>
    </source>
</evidence>
<sequence>MTLTTVEPKFSSKDILSPISVIKENRKGRRGRGRQSVTLTPPPRSPASSVGAGDLYEGVGVVDWWPQTPNRPGTRWRSLVDSGFGPPIGDPNPSTEVAGTHRGCRRLRWRDRGRRLAAPTPPSLSIFF</sequence>
<comment type="caution">
    <text evidence="2">The sequence shown here is derived from an EMBL/GenBank/DDBJ whole genome shotgun (WGS) entry which is preliminary data.</text>
</comment>
<evidence type="ECO:0000256" key="1">
    <source>
        <dbReference type="SAM" id="MobiDB-lite"/>
    </source>
</evidence>
<reference evidence="2 3" key="1">
    <citation type="submission" date="2017-11" db="EMBL/GenBank/DDBJ databases">
        <title>De-novo sequencing of pomegranate (Punica granatum L.) genome.</title>
        <authorList>
            <person name="Akparov Z."/>
            <person name="Amiraslanov A."/>
            <person name="Hajiyeva S."/>
            <person name="Abbasov M."/>
            <person name="Kaur K."/>
            <person name="Hamwieh A."/>
            <person name="Solovyev V."/>
            <person name="Salamov A."/>
            <person name="Braich B."/>
            <person name="Kosarev P."/>
            <person name="Mahmoud A."/>
            <person name="Hajiyev E."/>
            <person name="Babayeva S."/>
            <person name="Izzatullayeva V."/>
            <person name="Mammadov A."/>
            <person name="Mammadov A."/>
            <person name="Sharifova S."/>
            <person name="Ojaghi J."/>
            <person name="Eynullazada K."/>
            <person name="Bayramov B."/>
            <person name="Abdulazimova A."/>
            <person name="Shahmuradov I."/>
        </authorList>
    </citation>
    <scope>NUCLEOTIDE SEQUENCE [LARGE SCALE GENOMIC DNA]</scope>
    <source>
        <strain evidence="3">cv. AG2017</strain>
        <tissue evidence="2">Leaf</tissue>
    </source>
</reference>
<proteinExistence type="predicted"/>
<dbReference type="AlphaFoldDB" id="A0A2I0IG68"/>
<evidence type="ECO:0000313" key="2">
    <source>
        <dbReference type="EMBL" id="PKI43001.1"/>
    </source>
</evidence>
<accession>A0A2I0IG68</accession>
<name>A0A2I0IG68_PUNGR</name>